<feature type="compositionally biased region" description="Acidic residues" evidence="4">
    <location>
        <begin position="516"/>
        <end position="532"/>
    </location>
</feature>
<feature type="region of interest" description="Disordered" evidence="4">
    <location>
        <begin position="409"/>
        <end position="491"/>
    </location>
</feature>
<feature type="compositionally biased region" description="Basic and acidic residues" evidence="4">
    <location>
        <begin position="14"/>
        <end position="40"/>
    </location>
</feature>
<dbReference type="PROSITE" id="PS51714">
    <property type="entry name" value="G_BMS1"/>
    <property type="match status" value="1"/>
</dbReference>
<evidence type="ECO:0000313" key="6">
    <source>
        <dbReference type="EMBL" id="CAE0366014.1"/>
    </source>
</evidence>
<dbReference type="InterPro" id="IPR030387">
    <property type="entry name" value="G_Bms1/Tsr1_dom"/>
</dbReference>
<dbReference type="GO" id="GO:0005730">
    <property type="term" value="C:nucleolus"/>
    <property type="evidence" value="ECO:0007669"/>
    <property type="project" value="UniProtKB-SubCell"/>
</dbReference>
<feature type="region of interest" description="Disordered" evidence="4">
    <location>
        <begin position="1"/>
        <end position="77"/>
    </location>
</feature>
<feature type="compositionally biased region" description="Acidic residues" evidence="4">
    <location>
        <begin position="474"/>
        <end position="485"/>
    </location>
</feature>
<dbReference type="InterPro" id="IPR007034">
    <property type="entry name" value="BMS1_TSR1_C"/>
</dbReference>
<feature type="compositionally biased region" description="Acidic residues" evidence="4">
    <location>
        <begin position="571"/>
        <end position="581"/>
    </location>
</feature>
<evidence type="ECO:0000256" key="1">
    <source>
        <dbReference type="ARBA" id="ARBA00004604"/>
    </source>
</evidence>
<protein>
    <recommendedName>
        <fullName evidence="5">Bms1-type G domain-containing protein</fullName>
    </recommendedName>
</protein>
<gene>
    <name evidence="6" type="ORF">ALAG00032_LOCUS6758</name>
</gene>
<keyword evidence="2" id="KW-0690">Ribosome biogenesis</keyword>
<dbReference type="Pfam" id="PF04950">
    <property type="entry name" value="RIBIOP_C"/>
    <property type="match status" value="1"/>
</dbReference>
<feature type="compositionally biased region" description="Low complexity" evidence="4">
    <location>
        <begin position="555"/>
        <end position="567"/>
    </location>
</feature>
<feature type="region of interest" description="Disordered" evidence="4">
    <location>
        <begin position="511"/>
        <end position="581"/>
    </location>
</feature>
<evidence type="ECO:0000256" key="2">
    <source>
        <dbReference type="ARBA" id="ARBA00022517"/>
    </source>
</evidence>
<evidence type="ECO:0000256" key="4">
    <source>
        <dbReference type="SAM" id="MobiDB-lite"/>
    </source>
</evidence>
<dbReference type="InterPro" id="IPR027417">
    <property type="entry name" value="P-loop_NTPase"/>
</dbReference>
<keyword evidence="3" id="KW-0539">Nucleus</keyword>
<feature type="region of interest" description="Disordered" evidence="4">
    <location>
        <begin position="976"/>
        <end position="1035"/>
    </location>
</feature>
<evidence type="ECO:0000256" key="3">
    <source>
        <dbReference type="ARBA" id="ARBA00023242"/>
    </source>
</evidence>
<dbReference type="Pfam" id="PF08142">
    <property type="entry name" value="AARP2CN"/>
    <property type="match status" value="1"/>
</dbReference>
<dbReference type="AlphaFoldDB" id="A0A7S3NKE7"/>
<evidence type="ECO:0000259" key="5">
    <source>
        <dbReference type="PROSITE" id="PS51714"/>
    </source>
</evidence>
<dbReference type="EMBL" id="HBIJ01009630">
    <property type="protein sequence ID" value="CAE0366014.1"/>
    <property type="molecule type" value="Transcribed_RNA"/>
</dbReference>
<name>A0A7S3NKE7_9STRA</name>
<dbReference type="PANTHER" id="PTHR12858">
    <property type="entry name" value="RIBOSOME BIOGENESIS PROTEIN"/>
    <property type="match status" value="1"/>
</dbReference>
<dbReference type="GO" id="GO:0003924">
    <property type="term" value="F:GTPase activity"/>
    <property type="evidence" value="ECO:0007669"/>
    <property type="project" value="TreeGrafter"/>
</dbReference>
<dbReference type="GO" id="GO:0030686">
    <property type="term" value="C:90S preribosome"/>
    <property type="evidence" value="ECO:0007669"/>
    <property type="project" value="TreeGrafter"/>
</dbReference>
<proteinExistence type="predicted"/>
<feature type="compositionally biased region" description="Acidic residues" evidence="4">
    <location>
        <begin position="440"/>
        <end position="456"/>
    </location>
</feature>
<sequence length="1035" mass="116528">MEQTNERHKGKHVGYAERRKTAAEAIKKDGGRKTGREALRSEGVSNLGRTKKAVQRKAEMDHRKAAAPLTNRTDSENPPPVLVVVVGPKNSGKSVLIRSLVKYYTKINLGQVSGPITVIAGKTKRFTFVECPSDDLGAMIDIAKIADIAMLTIDASYGLEMPTFEFLSLIQTHGFIKLCSVFTHLDAMKTNKAMQKTKKALKHRIWRDVYPGAKCFGISGLMRSAKYPKNDMRQISLWLTRQKFRPLKWRNEHPHLLVDRIQGSTVFGFVRGPRFKANNVPVHIPGLGDFSASRIQLAPDPLPLADPTTGKTLKKRCLAYGPLSGQLGDIHFDENTRYIELEQIIYSPDSTLTEPAERKAYSGRGVEIIRKLHEGMTIPSPQLSLFPGSEPVDQHHMNNEQDLDMETYGDVPKKKSTFSHKSEVKERNALQQLVYGPLEEQSDDNQEEEEDDDSQAEEFFVRRDLRRNTSNDSQDNESDVDDDDLRPEVNMDEDMIRSRFVKRREDIDDEVHGDFELMSEDSESVNDDEDNYENQSESNDSLDETQSEMEKARKINAAAKEASAVAKQQDTEDDDDHNDDDERDVMAAAKREQSRLAALRTVELGESPDISVAGISSGNYARIELADLPDNFEQLYDHCKPMIIGGLLEHEVVQDKTQLPFAICRVRRHRWHPKILKSRDPLILSCGWRRFQSAPIYAIEDASEKRMRFLKYTPEHMHCIAVMRLPGIAPNTPIIGFHSIDPDCPNFRACMIGLVTASVAASPVVKKLKLTGVPYKVEKKSAFIQGMFSTALEVARFEGAALKTVSGIRGAIKKALVTNSSTSHKPGAFRATFEDKILLSDIVICRLWLPVDPPDYHFAYLSLLKQDDQNNQAMARTTSQVRRDERIPIPVNPDSVYGINTIDRSHPRSFAPHTIPQKLVDQLPYRSKPKLMTKRSESSYHARRNKAGAITAPPQPSVQTKRISKMIQALNTIRNDAQARRKAKRTKRSAEHAKAQEKIRLKAQPSIKAKAKRAYAQMGADQARKRAKFASAPDA</sequence>
<dbReference type="GO" id="GO:0000479">
    <property type="term" value="P:endonucleolytic cleavage of tricistronic rRNA transcript (SSU-rRNA, 5.8S rRNA, LSU-rRNA)"/>
    <property type="evidence" value="ECO:0007669"/>
    <property type="project" value="TreeGrafter"/>
</dbReference>
<comment type="subcellular location">
    <subcellularLocation>
        <location evidence="1">Nucleus</location>
        <location evidence="1">Nucleolus</location>
    </subcellularLocation>
</comment>
<feature type="region of interest" description="Disordered" evidence="4">
    <location>
        <begin position="931"/>
        <end position="957"/>
    </location>
</feature>
<dbReference type="SUPFAM" id="SSF52540">
    <property type="entry name" value="P-loop containing nucleoside triphosphate hydrolases"/>
    <property type="match status" value="1"/>
</dbReference>
<dbReference type="GO" id="GO:0000462">
    <property type="term" value="P:maturation of SSU-rRNA from tricistronic rRNA transcript (SSU-rRNA, 5.8S rRNA, LSU-rRNA)"/>
    <property type="evidence" value="ECO:0007669"/>
    <property type="project" value="TreeGrafter"/>
</dbReference>
<feature type="domain" description="Bms1-type G" evidence="5">
    <location>
        <begin position="78"/>
        <end position="241"/>
    </location>
</feature>
<reference evidence="6" key="1">
    <citation type="submission" date="2021-01" db="EMBL/GenBank/DDBJ databases">
        <authorList>
            <person name="Corre E."/>
            <person name="Pelletier E."/>
            <person name="Niang G."/>
            <person name="Scheremetjew M."/>
            <person name="Finn R."/>
            <person name="Kale V."/>
            <person name="Holt S."/>
            <person name="Cochrane G."/>
            <person name="Meng A."/>
            <person name="Brown T."/>
            <person name="Cohen L."/>
        </authorList>
    </citation>
    <scope>NUCLEOTIDE SEQUENCE</scope>
    <source>
        <strain evidence="6">CCMP1510</strain>
    </source>
</reference>
<accession>A0A7S3NKE7</accession>
<dbReference type="GO" id="GO:0005525">
    <property type="term" value="F:GTP binding"/>
    <property type="evidence" value="ECO:0007669"/>
    <property type="project" value="TreeGrafter"/>
</dbReference>
<organism evidence="6">
    <name type="scientific">Aureoumbra lagunensis</name>
    <dbReference type="NCBI Taxonomy" id="44058"/>
    <lineage>
        <taxon>Eukaryota</taxon>
        <taxon>Sar</taxon>
        <taxon>Stramenopiles</taxon>
        <taxon>Ochrophyta</taxon>
        <taxon>Pelagophyceae</taxon>
        <taxon>Pelagomonadales</taxon>
        <taxon>Aureoumbra</taxon>
    </lineage>
</organism>
<dbReference type="SMART" id="SM01362">
    <property type="entry name" value="DUF663"/>
    <property type="match status" value="1"/>
</dbReference>
<feature type="compositionally biased region" description="Basic and acidic residues" evidence="4">
    <location>
        <begin position="988"/>
        <end position="1000"/>
    </location>
</feature>
<dbReference type="PANTHER" id="PTHR12858:SF2">
    <property type="entry name" value="RIBOSOME BIOGENESIS PROTEIN BMS1 HOMOLOG"/>
    <property type="match status" value="1"/>
</dbReference>
<feature type="compositionally biased region" description="Basic and acidic residues" evidence="4">
    <location>
        <begin position="459"/>
        <end position="469"/>
    </location>
</feature>
<dbReference type="SMART" id="SM00785">
    <property type="entry name" value="AARP2CN"/>
    <property type="match status" value="1"/>
</dbReference>
<dbReference type="InterPro" id="IPR012948">
    <property type="entry name" value="AARP2CN"/>
</dbReference>
<dbReference type="GO" id="GO:0034511">
    <property type="term" value="F:U3 snoRNA binding"/>
    <property type="evidence" value="ECO:0007669"/>
    <property type="project" value="TreeGrafter"/>
</dbReference>
<dbReference type="InterPro" id="IPR039761">
    <property type="entry name" value="Bms1/Tsr1"/>
</dbReference>
<dbReference type="Gene3D" id="3.40.50.300">
    <property type="entry name" value="P-loop containing nucleotide triphosphate hydrolases"/>
    <property type="match status" value="1"/>
</dbReference>